<protein>
    <submittedName>
        <fullName evidence="1">Alpha,alpha-trehalose-phosphate synthase [UDP-forming] A</fullName>
    </submittedName>
</protein>
<evidence type="ECO:0000313" key="1">
    <source>
        <dbReference type="EMBL" id="CAI7990847.1"/>
    </source>
</evidence>
<dbReference type="GO" id="GO:0005992">
    <property type="term" value="P:trehalose biosynthetic process"/>
    <property type="evidence" value="ECO:0007669"/>
    <property type="project" value="InterPro"/>
</dbReference>
<dbReference type="EMBL" id="CASHTH010000084">
    <property type="protein sequence ID" value="CAI7990847.1"/>
    <property type="molecule type" value="Genomic_DNA"/>
</dbReference>
<proteinExistence type="predicted"/>
<evidence type="ECO:0000313" key="2">
    <source>
        <dbReference type="Proteomes" id="UP001174909"/>
    </source>
</evidence>
<dbReference type="AlphaFoldDB" id="A0AA35QTK3"/>
<dbReference type="GO" id="GO:0005829">
    <property type="term" value="C:cytosol"/>
    <property type="evidence" value="ECO:0007669"/>
    <property type="project" value="TreeGrafter"/>
</dbReference>
<gene>
    <name evidence="1" type="ORF">GBAR_LOCUS560</name>
</gene>
<dbReference type="Pfam" id="PF00982">
    <property type="entry name" value="Glyco_transf_20"/>
    <property type="match status" value="1"/>
</dbReference>
<accession>A0AA35QTK3</accession>
<dbReference type="GO" id="GO:0004805">
    <property type="term" value="F:trehalose-phosphatase activity"/>
    <property type="evidence" value="ECO:0007669"/>
    <property type="project" value="TreeGrafter"/>
</dbReference>
<keyword evidence="2" id="KW-1185">Reference proteome</keyword>
<name>A0AA35QTK3_GEOBA</name>
<dbReference type="PANTHER" id="PTHR10788">
    <property type="entry name" value="TREHALOSE-6-PHOSPHATE SYNTHASE"/>
    <property type="match status" value="1"/>
</dbReference>
<dbReference type="InterPro" id="IPR001830">
    <property type="entry name" value="Glyco_trans_20"/>
</dbReference>
<dbReference type="Gene3D" id="3.40.50.2000">
    <property type="entry name" value="Glycogen Phosphorylase B"/>
    <property type="match status" value="2"/>
</dbReference>
<reference evidence="1" key="1">
    <citation type="submission" date="2023-03" db="EMBL/GenBank/DDBJ databases">
        <authorList>
            <person name="Steffen K."/>
            <person name="Cardenas P."/>
        </authorList>
    </citation>
    <scope>NUCLEOTIDE SEQUENCE</scope>
</reference>
<sequence length="502" mass="56698">MWTGDDLQRLVRRELAEYRLIVVSNRQPYAFRIENGQLVGEMPPGGLTAAIDPLMRACGGTWIAQSGGEADLTAMDADGRVAVPLGSPAYNLRLLNLTEAENNGYYYGFSNEGLWPLCHIAYTEPVFDAQNYETYKAVNRKFANLVVDEIGDQPAIVLVQDYHLALLPRYIRQVCEDVIIGQFWHIPWPNPDILRICPWQEEILDGMLGNDLLGFHLAGDCHNFLDCVQRNLDAQVEPQFGLVDYQNDMTLVRPFPISIDFDGLDAEARSPEVESEMARLTQEFGLDHGRILGLGIDRQDYTKGIPHRLRAVERFLEKWPEYQGRLVFLQAGATSRTNIDSYMQLTIDIESTVNRINERFGDGNWQPIAYWPTSFPSATFSALRRLASFCAESSLHDGMNLVAKEYVASRVDEDGVLILSAFAGASQELSSSIIINPYATEQFADAIHQALTMSDEERRLRMRHMRSIVQENNIYNWAGRIMMNLMQASTPDHARLPTAQAI</sequence>
<dbReference type="GO" id="GO:0003825">
    <property type="term" value="F:alpha,alpha-trehalose-phosphate synthase (UDP-forming) activity"/>
    <property type="evidence" value="ECO:0007669"/>
    <property type="project" value="TreeGrafter"/>
</dbReference>
<dbReference type="SUPFAM" id="SSF53756">
    <property type="entry name" value="UDP-Glycosyltransferase/glycogen phosphorylase"/>
    <property type="match status" value="1"/>
</dbReference>
<comment type="caution">
    <text evidence="1">The sequence shown here is derived from an EMBL/GenBank/DDBJ whole genome shotgun (WGS) entry which is preliminary data.</text>
</comment>
<dbReference type="CDD" id="cd03788">
    <property type="entry name" value="GT20_TPS"/>
    <property type="match status" value="1"/>
</dbReference>
<dbReference type="Proteomes" id="UP001174909">
    <property type="component" value="Unassembled WGS sequence"/>
</dbReference>
<organism evidence="1 2">
    <name type="scientific">Geodia barretti</name>
    <name type="common">Barrett's horny sponge</name>
    <dbReference type="NCBI Taxonomy" id="519541"/>
    <lineage>
        <taxon>Eukaryota</taxon>
        <taxon>Metazoa</taxon>
        <taxon>Porifera</taxon>
        <taxon>Demospongiae</taxon>
        <taxon>Heteroscleromorpha</taxon>
        <taxon>Tetractinellida</taxon>
        <taxon>Astrophorina</taxon>
        <taxon>Geodiidae</taxon>
        <taxon>Geodia</taxon>
    </lineage>
</organism>
<dbReference type="PANTHER" id="PTHR10788:SF106">
    <property type="entry name" value="BCDNA.GH08860"/>
    <property type="match status" value="1"/>
</dbReference>